<evidence type="ECO:0000256" key="2">
    <source>
        <dbReference type="SAM" id="Phobius"/>
    </source>
</evidence>
<dbReference type="SUPFAM" id="SSF53474">
    <property type="entry name" value="alpha/beta-Hydrolases"/>
    <property type="match status" value="1"/>
</dbReference>
<dbReference type="InterPro" id="IPR029058">
    <property type="entry name" value="AB_hydrolase_fold"/>
</dbReference>
<organism evidence="3 4">
    <name type="scientific">Pichia inconspicua</name>
    <dbReference type="NCBI Taxonomy" id="52247"/>
    <lineage>
        <taxon>Eukaryota</taxon>
        <taxon>Fungi</taxon>
        <taxon>Dikarya</taxon>
        <taxon>Ascomycota</taxon>
        <taxon>Saccharomycotina</taxon>
        <taxon>Pichiomycetes</taxon>
        <taxon>Pichiales</taxon>
        <taxon>Pichiaceae</taxon>
        <taxon>Pichia</taxon>
    </lineage>
</organism>
<dbReference type="STRING" id="52247.A0A4V4NFV3"/>
<keyword evidence="4" id="KW-1185">Reference proteome</keyword>
<keyword evidence="2" id="KW-1133">Transmembrane helix</keyword>
<evidence type="ECO:0000256" key="1">
    <source>
        <dbReference type="SAM" id="Coils"/>
    </source>
</evidence>
<dbReference type="GO" id="GO:0008374">
    <property type="term" value="F:O-acyltransferase activity"/>
    <property type="evidence" value="ECO:0007669"/>
    <property type="project" value="InterPro"/>
</dbReference>
<name>A0A4V4NFV3_9ASCO</name>
<feature type="transmembrane region" description="Helical" evidence="2">
    <location>
        <begin position="81"/>
        <end position="99"/>
    </location>
</feature>
<dbReference type="GO" id="GO:0006629">
    <property type="term" value="P:lipid metabolic process"/>
    <property type="evidence" value="ECO:0007669"/>
    <property type="project" value="InterPro"/>
</dbReference>
<proteinExistence type="predicted"/>
<dbReference type="Proteomes" id="UP000307173">
    <property type="component" value="Unassembled WGS sequence"/>
</dbReference>
<keyword evidence="2" id="KW-0812">Transmembrane</keyword>
<dbReference type="InterPro" id="IPR003386">
    <property type="entry name" value="LACT/PDAT_acylTrfase"/>
</dbReference>
<dbReference type="OrthoDB" id="190846at2759"/>
<evidence type="ECO:0008006" key="5">
    <source>
        <dbReference type="Google" id="ProtNLM"/>
    </source>
</evidence>
<dbReference type="Gene3D" id="3.40.50.1820">
    <property type="entry name" value="alpha/beta hydrolase"/>
    <property type="match status" value="1"/>
</dbReference>
<evidence type="ECO:0000313" key="4">
    <source>
        <dbReference type="Proteomes" id="UP000307173"/>
    </source>
</evidence>
<evidence type="ECO:0000313" key="3">
    <source>
        <dbReference type="EMBL" id="TID29580.1"/>
    </source>
</evidence>
<reference evidence="3 4" key="1">
    <citation type="journal article" date="2019" name="Front. Genet.">
        <title>Whole-Genome Sequencing of the Opportunistic Yeast Pathogen Candida inconspicua Uncovers Its Hybrid Origin.</title>
        <authorList>
            <person name="Mixao V."/>
            <person name="Hansen A.P."/>
            <person name="Saus E."/>
            <person name="Boekhout T."/>
            <person name="Lass-Florl C."/>
            <person name="Gabaldon T."/>
        </authorList>
    </citation>
    <scope>NUCLEOTIDE SEQUENCE [LARGE SCALE GENOMIC DNA]</scope>
    <source>
        <strain evidence="3 4">CBS 180</strain>
    </source>
</reference>
<keyword evidence="1" id="KW-0175">Coiled coil</keyword>
<dbReference type="AlphaFoldDB" id="A0A4V4NFV3"/>
<feature type="coiled-coil region" evidence="1">
    <location>
        <begin position="24"/>
        <end position="68"/>
    </location>
</feature>
<accession>A0A4V4NFV3</accession>
<protein>
    <recommendedName>
        <fullName evidence="5">Phospholipid:diacylglycerol acyltransferase</fullName>
    </recommendedName>
</protein>
<dbReference type="PANTHER" id="PTHR11440">
    <property type="entry name" value="LECITHIN-CHOLESTEROL ACYLTRANSFERASE-RELATED"/>
    <property type="match status" value="1"/>
</dbReference>
<gene>
    <name evidence="3" type="ORF">CANINC_001854</name>
</gene>
<comment type="caution">
    <text evidence="3">The sequence shown here is derived from an EMBL/GenBank/DDBJ whole genome shotgun (WGS) entry which is preliminary data.</text>
</comment>
<sequence>MTARKRKNKAKKSLETVSTGSSGINELIEEKKEVVKQIHVLEDEVEEIDEKIEEISEKREKQRKKLNEKSLGLHFWEKRRFVLFIGIIIGVLIAAYTNFDKIPNDILPPFDELINLDSLSLDKISFDSVDWGNYLPEGLIQTLQSRQDEEKKESGAFAIGKEMKKQGYKAKHNVIMVPGVVSTGIESWGLEGAEGCPSQQYFRKRLWGSFFMLKTMLMDKVCWLKHIMLDPETGLDPPGIRLRAAQGFEAADFFVTGYWIWNKVLENLAVIGYGPDNMYSAAYDWRLAYIDLERRDGYFSKLKTQIELSNKLNNQKTVLMGHSMGSQIIFFFFKWVEAEGEGFGNGGKSWVNDNIEAYVDISGSMLGTPKAITALLSGEMRDTVDLNALAMYGLEKFFSRRERTDMLKSFGGIPSMIPRGGELIWGDFNSALDDKLNSNNASDVSESHTNDTFGNFIRFRETVGEYSAKNLTVSDSIEFLLDQGPEWFKRRTLENYSFGYAKSRKELKQNEKEYKKWSNPLEVPLPNAPDLKVYCFYGVGKPTERAYFYKEALEKNVTKLNVTIDTDTKDSVLMSDGDGTVSLLTHAMCHQWAKSGDNAYNPGGAKVTIVEIRHDPDSFDIRGGSRTAEHVDILGSARLNELLLAVAAGEGSDIADEIITGLSNTVANLDLVT</sequence>
<dbReference type="EMBL" id="SELW01000283">
    <property type="protein sequence ID" value="TID29580.1"/>
    <property type="molecule type" value="Genomic_DNA"/>
</dbReference>
<keyword evidence="2" id="KW-0472">Membrane</keyword>
<dbReference type="Pfam" id="PF02450">
    <property type="entry name" value="LCAT"/>
    <property type="match status" value="1"/>
</dbReference>